<proteinExistence type="predicted"/>
<sequence length="437" mass="49743">MSAASISESSQLASTAYRGYYSITMNGPNFQYHPISFQEPRPIESRPSDRSSLAVRLAQIAKSRCLRRPFQNNEDHKRAYRIRKARGEETRRLLLLHIRTKFPTFPISIHELYLTASTAALAGYRWVCSGEFELPMRKEYKNQVKSWNAMRKSEHKKIKEALESGELRAELLDEYQVEHVEAGSQEEVPAPANDLIQVDDQRQSVSGRTQYDGGYFESEDAREDSYVDFEASERTGSDEGRSEGNVEKFARGEEQQESRFSSADTGMLEHASPNDIDSTNGNSSDQPRPLNNVFSSPQFEDFTDVRHQPQDTQAQLQSSQSANTICPPLEEQSTAPVNLTNELPKDNEQSQRIEHSAVAISAAPYSILGQQRFRLDLFEELSFVYSALSKARMESAELRSDNHRISGLHSAALRELEEARLREVELRRQLAKEQYHL</sequence>
<feature type="compositionally biased region" description="Basic and acidic residues" evidence="1">
    <location>
        <begin position="231"/>
        <end position="257"/>
    </location>
</feature>
<feature type="region of interest" description="Disordered" evidence="1">
    <location>
        <begin position="181"/>
        <end position="296"/>
    </location>
</feature>
<organism evidence="2 3">
    <name type="scientific">Ascobolus immersus RN42</name>
    <dbReference type="NCBI Taxonomy" id="1160509"/>
    <lineage>
        <taxon>Eukaryota</taxon>
        <taxon>Fungi</taxon>
        <taxon>Dikarya</taxon>
        <taxon>Ascomycota</taxon>
        <taxon>Pezizomycotina</taxon>
        <taxon>Pezizomycetes</taxon>
        <taxon>Pezizales</taxon>
        <taxon>Ascobolaceae</taxon>
        <taxon>Ascobolus</taxon>
    </lineage>
</organism>
<gene>
    <name evidence="2" type="ORF">BJ508DRAFT_304241</name>
</gene>
<feature type="compositionally biased region" description="Polar residues" evidence="1">
    <location>
        <begin position="275"/>
        <end position="286"/>
    </location>
</feature>
<name>A0A3N4IF50_ASCIM</name>
<reference evidence="2 3" key="1">
    <citation type="journal article" date="2018" name="Nat. Ecol. Evol.">
        <title>Pezizomycetes genomes reveal the molecular basis of ectomycorrhizal truffle lifestyle.</title>
        <authorList>
            <person name="Murat C."/>
            <person name="Payen T."/>
            <person name="Noel B."/>
            <person name="Kuo A."/>
            <person name="Morin E."/>
            <person name="Chen J."/>
            <person name="Kohler A."/>
            <person name="Krizsan K."/>
            <person name="Balestrini R."/>
            <person name="Da Silva C."/>
            <person name="Montanini B."/>
            <person name="Hainaut M."/>
            <person name="Levati E."/>
            <person name="Barry K.W."/>
            <person name="Belfiori B."/>
            <person name="Cichocki N."/>
            <person name="Clum A."/>
            <person name="Dockter R.B."/>
            <person name="Fauchery L."/>
            <person name="Guy J."/>
            <person name="Iotti M."/>
            <person name="Le Tacon F."/>
            <person name="Lindquist E.A."/>
            <person name="Lipzen A."/>
            <person name="Malagnac F."/>
            <person name="Mello A."/>
            <person name="Molinier V."/>
            <person name="Miyauchi S."/>
            <person name="Poulain J."/>
            <person name="Riccioni C."/>
            <person name="Rubini A."/>
            <person name="Sitrit Y."/>
            <person name="Splivallo R."/>
            <person name="Traeger S."/>
            <person name="Wang M."/>
            <person name="Zifcakova L."/>
            <person name="Wipf D."/>
            <person name="Zambonelli A."/>
            <person name="Paolocci F."/>
            <person name="Nowrousian M."/>
            <person name="Ottonello S."/>
            <person name="Baldrian P."/>
            <person name="Spatafora J.W."/>
            <person name="Henrissat B."/>
            <person name="Nagy L.G."/>
            <person name="Aury J.M."/>
            <person name="Wincker P."/>
            <person name="Grigoriev I.V."/>
            <person name="Bonfante P."/>
            <person name="Martin F.M."/>
        </authorList>
    </citation>
    <scope>NUCLEOTIDE SEQUENCE [LARGE SCALE GENOMIC DNA]</scope>
    <source>
        <strain evidence="2 3">RN42</strain>
    </source>
</reference>
<evidence type="ECO:0000313" key="2">
    <source>
        <dbReference type="EMBL" id="RPA84077.1"/>
    </source>
</evidence>
<accession>A0A3N4IF50</accession>
<dbReference type="EMBL" id="ML119661">
    <property type="protein sequence ID" value="RPA84077.1"/>
    <property type="molecule type" value="Genomic_DNA"/>
</dbReference>
<dbReference type="AlphaFoldDB" id="A0A3N4IF50"/>
<dbReference type="Proteomes" id="UP000275078">
    <property type="component" value="Unassembled WGS sequence"/>
</dbReference>
<keyword evidence="3" id="KW-1185">Reference proteome</keyword>
<evidence type="ECO:0000256" key="1">
    <source>
        <dbReference type="SAM" id="MobiDB-lite"/>
    </source>
</evidence>
<protein>
    <submittedName>
        <fullName evidence="2">Uncharacterized protein</fullName>
    </submittedName>
</protein>
<evidence type="ECO:0000313" key="3">
    <source>
        <dbReference type="Proteomes" id="UP000275078"/>
    </source>
</evidence>